<evidence type="ECO:0000256" key="1">
    <source>
        <dbReference type="SAM" id="MobiDB-lite"/>
    </source>
</evidence>
<feature type="compositionally biased region" description="Polar residues" evidence="1">
    <location>
        <begin position="20"/>
        <end position="29"/>
    </location>
</feature>
<comment type="caution">
    <text evidence="2">The sequence shown here is derived from an EMBL/GenBank/DDBJ whole genome shotgun (WGS) entry which is preliminary data.</text>
</comment>
<name>A0A699H6F9_TANCI</name>
<dbReference type="AlphaFoldDB" id="A0A699H6F9"/>
<sequence length="497" mass="57239">MLHPSTSTLSDQPSSSRTSLHQFSSSFHLNQDDEDEHEDEDEDEIDEESKEVEIVDEYGSILRVQKMTAKDVYKLTEGEKVLVHINDSFQLIKGAAGVCTRFMTILLSKPNLCPPEAKDWREIKARCGTLLLGELQGLMKETGTESGTSIRTLEGIIGREIFCIPPDVTLNILYADQLEAQGMDMAFKNNKCRLVYMFKDPENYKFDESNMKMIQNKYLSDYYKLLEGKPDYEEGNSEKETILTQKCYRCEEIRHYAYACPTKTATVGYIPKGGDYVYVKGVFYPTKVSSFNEYVSFLYLIKNDDLVSQEWDIFGEKFNNAFRWFYDVYLKKEMPGPIPPKINGIEIHLMDLIKVSGLSYDYGKEIKECYNKYLDVFKCYYSTARVPQLEQESVQKKATIFVDQGKELTCLQSHCGDQKDQVTAPIGQDRICQEKNRVEHFGIKLEDIEKTKKCNKHQATYQMKIKDHFEKGSTHIAAKKDERDTSSSSIDDFIIIS</sequence>
<accession>A0A699H6F9</accession>
<feature type="compositionally biased region" description="Low complexity" evidence="1">
    <location>
        <begin position="1"/>
        <end position="19"/>
    </location>
</feature>
<gene>
    <name evidence="2" type="ORF">Tci_320348</name>
</gene>
<proteinExistence type="predicted"/>
<feature type="compositionally biased region" description="Acidic residues" evidence="1">
    <location>
        <begin position="32"/>
        <end position="50"/>
    </location>
</feature>
<dbReference type="EMBL" id="BKCJ010110997">
    <property type="protein sequence ID" value="GEX48373.1"/>
    <property type="molecule type" value="Genomic_DNA"/>
</dbReference>
<protein>
    <submittedName>
        <fullName evidence="2">ARID DNA-binding domain-containing protein</fullName>
    </submittedName>
</protein>
<evidence type="ECO:0000313" key="2">
    <source>
        <dbReference type="EMBL" id="GEX48373.1"/>
    </source>
</evidence>
<organism evidence="2">
    <name type="scientific">Tanacetum cinerariifolium</name>
    <name type="common">Dalmatian daisy</name>
    <name type="synonym">Chrysanthemum cinerariifolium</name>
    <dbReference type="NCBI Taxonomy" id="118510"/>
    <lineage>
        <taxon>Eukaryota</taxon>
        <taxon>Viridiplantae</taxon>
        <taxon>Streptophyta</taxon>
        <taxon>Embryophyta</taxon>
        <taxon>Tracheophyta</taxon>
        <taxon>Spermatophyta</taxon>
        <taxon>Magnoliopsida</taxon>
        <taxon>eudicotyledons</taxon>
        <taxon>Gunneridae</taxon>
        <taxon>Pentapetalae</taxon>
        <taxon>asterids</taxon>
        <taxon>campanulids</taxon>
        <taxon>Asterales</taxon>
        <taxon>Asteraceae</taxon>
        <taxon>Asteroideae</taxon>
        <taxon>Anthemideae</taxon>
        <taxon>Anthemidinae</taxon>
        <taxon>Tanacetum</taxon>
    </lineage>
</organism>
<keyword evidence="2" id="KW-0238">DNA-binding</keyword>
<feature type="region of interest" description="Disordered" evidence="1">
    <location>
        <begin position="1"/>
        <end position="50"/>
    </location>
</feature>
<dbReference type="GO" id="GO:0003677">
    <property type="term" value="F:DNA binding"/>
    <property type="evidence" value="ECO:0007669"/>
    <property type="project" value="UniProtKB-KW"/>
</dbReference>
<reference evidence="2" key="1">
    <citation type="journal article" date="2019" name="Sci. Rep.">
        <title>Draft genome of Tanacetum cinerariifolium, the natural source of mosquito coil.</title>
        <authorList>
            <person name="Yamashiro T."/>
            <person name="Shiraishi A."/>
            <person name="Satake H."/>
            <person name="Nakayama K."/>
        </authorList>
    </citation>
    <scope>NUCLEOTIDE SEQUENCE</scope>
</reference>